<organism evidence="1">
    <name type="scientific">Siphoviridae sp. ct9UA16</name>
    <dbReference type="NCBI Taxonomy" id="2827793"/>
    <lineage>
        <taxon>Viruses</taxon>
        <taxon>Duplodnaviria</taxon>
        <taxon>Heunggongvirae</taxon>
        <taxon>Uroviricota</taxon>
        <taxon>Caudoviricetes</taxon>
    </lineage>
</organism>
<proteinExistence type="predicted"/>
<evidence type="ECO:0000313" key="1">
    <source>
        <dbReference type="EMBL" id="DAF64404.1"/>
    </source>
</evidence>
<accession>A0A8S5TM57</accession>
<sequence>MTAKRSSYESKTNKSCRRRDFAPSLLFTFQRPRYL</sequence>
<dbReference type="EMBL" id="BK032859">
    <property type="protein sequence ID" value="DAF64404.1"/>
    <property type="molecule type" value="Genomic_DNA"/>
</dbReference>
<name>A0A8S5TM57_9CAUD</name>
<protein>
    <submittedName>
        <fullName evidence="1">Uncharacterized protein</fullName>
    </submittedName>
</protein>
<reference evidence="1" key="1">
    <citation type="journal article" date="2021" name="Proc. Natl. Acad. Sci. U.S.A.">
        <title>A Catalog of Tens of Thousands of Viruses from Human Metagenomes Reveals Hidden Associations with Chronic Diseases.</title>
        <authorList>
            <person name="Tisza M.J."/>
            <person name="Buck C.B."/>
        </authorList>
    </citation>
    <scope>NUCLEOTIDE SEQUENCE</scope>
    <source>
        <strain evidence="1">Ct9UA16</strain>
    </source>
</reference>